<dbReference type="AlphaFoldDB" id="A0A1U7N1M3"/>
<keyword evidence="3" id="KW-1185">Reference proteome</keyword>
<dbReference type="PANTHER" id="PTHR36558:SF1">
    <property type="entry name" value="RESTRICTION ENDONUCLEASE DOMAIN-CONTAINING PROTEIN-RELATED"/>
    <property type="match status" value="1"/>
</dbReference>
<dbReference type="EMBL" id="MKZS01000001">
    <property type="protein sequence ID" value="OLT59832.1"/>
    <property type="molecule type" value="Genomic_DNA"/>
</dbReference>
<dbReference type="InterPro" id="IPR008538">
    <property type="entry name" value="Uma2"/>
</dbReference>
<feature type="domain" description="Putative restriction endonuclease" evidence="1">
    <location>
        <begin position="12"/>
        <end position="166"/>
    </location>
</feature>
<organism evidence="2 3">
    <name type="scientific">Moorena bouillonii PNG</name>
    <dbReference type="NCBI Taxonomy" id="568701"/>
    <lineage>
        <taxon>Bacteria</taxon>
        <taxon>Bacillati</taxon>
        <taxon>Cyanobacteriota</taxon>
        <taxon>Cyanophyceae</taxon>
        <taxon>Coleofasciculales</taxon>
        <taxon>Coleofasciculaceae</taxon>
        <taxon>Moorena</taxon>
    </lineage>
</organism>
<gene>
    <name evidence="2" type="ORF">BJP37_13165</name>
</gene>
<dbReference type="SUPFAM" id="SSF52980">
    <property type="entry name" value="Restriction endonuclease-like"/>
    <property type="match status" value="1"/>
</dbReference>
<sequence>MIANPQRYRMTPEEYLEWEPTQEIRYEYSDGEVFAMTGGSKPHNRIALNLASDLNTHLQDSSCEVYIADVKVKISSVRSYHYPDVVVTCDSRDQESNQFIQYPCLIVELLSPSTEAYDRGSKFAKYRKLKTLQEYVLIQSETIGVECFRRNQQGFWVLYPYEKGDTFLDAIASGGNPQDRAASLTLESVNFSVSLEALYRRVTFDYKS</sequence>
<dbReference type="PANTHER" id="PTHR36558">
    <property type="entry name" value="GLR1098 PROTEIN"/>
    <property type="match status" value="1"/>
</dbReference>
<reference evidence="2 3" key="1">
    <citation type="submission" date="2016-10" db="EMBL/GenBank/DDBJ databases">
        <title>Comparative genomics uncovers the prolific and rare metabolic potential of the cyanobacterial genus Moorea.</title>
        <authorList>
            <person name="Leao T."/>
            <person name="Castelao G."/>
            <person name="Korobeynikov A."/>
            <person name="Monroe E.A."/>
            <person name="Podell S."/>
            <person name="Glukhov E."/>
            <person name="Allen E."/>
            <person name="Gerwick W.H."/>
            <person name="Gerwick L."/>
        </authorList>
    </citation>
    <scope>NUCLEOTIDE SEQUENCE [LARGE SCALE GENOMIC DNA]</scope>
    <source>
        <strain evidence="2 3">PNG5-198</strain>
    </source>
</reference>
<evidence type="ECO:0000313" key="2">
    <source>
        <dbReference type="EMBL" id="OLT59832.1"/>
    </source>
</evidence>
<dbReference type="Pfam" id="PF05685">
    <property type="entry name" value="Uma2"/>
    <property type="match status" value="1"/>
</dbReference>
<protein>
    <recommendedName>
        <fullName evidence="1">Putative restriction endonuclease domain-containing protein</fullName>
    </recommendedName>
</protein>
<dbReference type="Gene3D" id="3.90.1570.10">
    <property type="entry name" value="tt1808, chain A"/>
    <property type="match status" value="1"/>
</dbReference>
<dbReference type="RefSeq" id="WP_075899536.1">
    <property type="nucleotide sequence ID" value="NZ_MKZS01000001.1"/>
</dbReference>
<dbReference type="Proteomes" id="UP000186657">
    <property type="component" value="Unassembled WGS sequence"/>
</dbReference>
<evidence type="ECO:0000259" key="1">
    <source>
        <dbReference type="Pfam" id="PF05685"/>
    </source>
</evidence>
<dbReference type="InterPro" id="IPR012296">
    <property type="entry name" value="Nuclease_put_TT1808"/>
</dbReference>
<proteinExistence type="predicted"/>
<name>A0A1U7N1M3_9CYAN</name>
<dbReference type="CDD" id="cd06260">
    <property type="entry name" value="DUF820-like"/>
    <property type="match status" value="1"/>
</dbReference>
<accession>A0A1U7N1M3</accession>
<comment type="caution">
    <text evidence="2">The sequence shown here is derived from an EMBL/GenBank/DDBJ whole genome shotgun (WGS) entry which is preliminary data.</text>
</comment>
<evidence type="ECO:0000313" key="3">
    <source>
        <dbReference type="Proteomes" id="UP000186657"/>
    </source>
</evidence>
<dbReference type="InterPro" id="IPR011335">
    <property type="entry name" value="Restrct_endonuc-II-like"/>
</dbReference>